<dbReference type="RefSeq" id="WP_316660685.1">
    <property type="nucleotide sequence ID" value="NZ_JAWHTF010000001.1"/>
</dbReference>
<proteinExistence type="predicted"/>
<dbReference type="PROSITE" id="PS50263">
    <property type="entry name" value="CN_HYDROLASE"/>
    <property type="match status" value="1"/>
</dbReference>
<dbReference type="PANTHER" id="PTHR47799:SF1">
    <property type="entry name" value="OMEGA-AMIDASE YAFV"/>
    <property type="match status" value="1"/>
</dbReference>
<comment type="caution">
    <text evidence="2">The sequence shown here is derived from an EMBL/GenBank/DDBJ whole genome shotgun (WGS) entry which is preliminary data.</text>
</comment>
<dbReference type="Gene3D" id="3.60.110.10">
    <property type="entry name" value="Carbon-nitrogen hydrolase"/>
    <property type="match status" value="1"/>
</dbReference>
<dbReference type="InterPro" id="IPR003010">
    <property type="entry name" value="C-N_Hydrolase"/>
</dbReference>
<sequence length="260" mass="30443">MQEDLKIAFIQTDLVWEDRKQNIKNFKEKIESIIQPVDIIILPEMFTTGFTMNAKDNSETMNGKTVEWMQNRAKEKDAAVVGSIIIEDNKKYYNRLIFAHPDGTLGYYNKRHTFTYAGEDKVFTSGSDRLIIHYKGWKLCPLVCYDLRFPVWARNIDDYDVLIYVANWPKPRINAWDTLLKARAIENMSYCIGVNRIGFDEEQNKYIGHSAVYDVLGNCMTSIKPNKEQVEVVTLQKSHLSFYRNKLRFLNDRDNFNLVI</sequence>
<dbReference type="NCBIfam" id="NF007757">
    <property type="entry name" value="PRK10438.1"/>
    <property type="match status" value="1"/>
</dbReference>
<dbReference type="InterPro" id="IPR036526">
    <property type="entry name" value="C-N_Hydrolase_sf"/>
</dbReference>
<evidence type="ECO:0000313" key="2">
    <source>
        <dbReference type="EMBL" id="MDU8884896.1"/>
    </source>
</evidence>
<dbReference type="EMBL" id="JAWHTF010000001">
    <property type="protein sequence ID" value="MDU8884896.1"/>
    <property type="molecule type" value="Genomic_DNA"/>
</dbReference>
<dbReference type="CDD" id="cd07575">
    <property type="entry name" value="Xc-1258_like"/>
    <property type="match status" value="1"/>
</dbReference>
<organism evidence="2 3">
    <name type="scientific">Gilvirhabdus luticola</name>
    <dbReference type="NCBI Taxonomy" id="3079858"/>
    <lineage>
        <taxon>Bacteria</taxon>
        <taxon>Pseudomonadati</taxon>
        <taxon>Bacteroidota</taxon>
        <taxon>Flavobacteriia</taxon>
        <taxon>Flavobacteriales</taxon>
        <taxon>Flavobacteriaceae</taxon>
        <taxon>Gilvirhabdus</taxon>
    </lineage>
</organism>
<keyword evidence="3" id="KW-1185">Reference proteome</keyword>
<evidence type="ECO:0000313" key="3">
    <source>
        <dbReference type="Proteomes" id="UP001268651"/>
    </source>
</evidence>
<dbReference type="PANTHER" id="PTHR47799">
    <property type="entry name" value="OMEGA-AMIDASE YAFV"/>
    <property type="match status" value="1"/>
</dbReference>
<evidence type="ECO:0000259" key="1">
    <source>
        <dbReference type="PROSITE" id="PS50263"/>
    </source>
</evidence>
<name>A0ABU3U3A9_9FLAO</name>
<dbReference type="SUPFAM" id="SSF56317">
    <property type="entry name" value="Carbon-nitrogen hydrolase"/>
    <property type="match status" value="1"/>
</dbReference>
<gene>
    <name evidence="2" type="ORF">RXV94_01905</name>
</gene>
<dbReference type="Pfam" id="PF00795">
    <property type="entry name" value="CN_hydrolase"/>
    <property type="match status" value="1"/>
</dbReference>
<reference evidence="2 3" key="1">
    <citation type="submission" date="2023-10" db="EMBL/GenBank/DDBJ databases">
        <title>Marimonas sp. nov. isolated from tidal mud flat.</title>
        <authorList>
            <person name="Jaincy N.J."/>
            <person name="Srinivasan S."/>
            <person name="Lee S.-S."/>
        </authorList>
    </citation>
    <scope>NUCLEOTIDE SEQUENCE [LARGE SCALE GENOMIC DNA]</scope>
    <source>
        <strain evidence="2 3">MJ-SS3</strain>
    </source>
</reference>
<feature type="domain" description="CN hydrolase" evidence="1">
    <location>
        <begin position="5"/>
        <end position="242"/>
    </location>
</feature>
<dbReference type="Proteomes" id="UP001268651">
    <property type="component" value="Unassembled WGS sequence"/>
</dbReference>
<dbReference type="InterPro" id="IPR052737">
    <property type="entry name" value="Omega-amidase_YafV"/>
</dbReference>
<protein>
    <submittedName>
        <fullName evidence="2">Amidohydrolase</fullName>
    </submittedName>
</protein>
<accession>A0ABU3U3A9</accession>